<gene>
    <name evidence="4" type="ORF">GCM10022200_26210</name>
</gene>
<comment type="similarity">
    <text evidence="1 3">Belongs to the short-chain dehydrogenases/reductases (SDR) family.</text>
</comment>
<comment type="caution">
    <text evidence="4">The sequence shown here is derived from an EMBL/GenBank/DDBJ whole genome shotgun (WGS) entry which is preliminary data.</text>
</comment>
<dbReference type="PRINTS" id="PR00081">
    <property type="entry name" value="GDHRDH"/>
</dbReference>
<dbReference type="InterPro" id="IPR036291">
    <property type="entry name" value="NAD(P)-bd_dom_sf"/>
</dbReference>
<dbReference type="SUPFAM" id="SSF51735">
    <property type="entry name" value="NAD(P)-binding Rossmann-fold domains"/>
    <property type="match status" value="1"/>
</dbReference>
<dbReference type="PANTHER" id="PTHR44169:SF6">
    <property type="entry name" value="NADPH-DEPENDENT 1-ACYLDIHYDROXYACETONE PHOSPHATE REDUCTASE"/>
    <property type="match status" value="1"/>
</dbReference>
<reference evidence="5" key="1">
    <citation type="journal article" date="2019" name="Int. J. Syst. Evol. Microbiol.">
        <title>The Global Catalogue of Microorganisms (GCM) 10K type strain sequencing project: providing services to taxonomists for standard genome sequencing and annotation.</title>
        <authorList>
            <consortium name="The Broad Institute Genomics Platform"/>
            <consortium name="The Broad Institute Genome Sequencing Center for Infectious Disease"/>
            <person name="Wu L."/>
            <person name="Ma J."/>
        </authorList>
    </citation>
    <scope>NUCLEOTIDE SEQUENCE [LARGE SCALE GENOMIC DNA]</scope>
    <source>
        <strain evidence="5">JCM 16544</strain>
    </source>
</reference>
<dbReference type="RefSeq" id="WP_344739306.1">
    <property type="nucleotide sequence ID" value="NZ_BAAAYU010000005.1"/>
</dbReference>
<dbReference type="InterPro" id="IPR002347">
    <property type="entry name" value="SDR_fam"/>
</dbReference>
<protein>
    <submittedName>
        <fullName evidence="4">Oxidoreductase</fullName>
    </submittedName>
</protein>
<dbReference type="Proteomes" id="UP001501697">
    <property type="component" value="Unassembled WGS sequence"/>
</dbReference>
<keyword evidence="5" id="KW-1185">Reference proteome</keyword>
<sequence>MNASKSKIAVVTGAASGLGKDIAAGLAAQGYTVYGTTLSDTEVPVAQDVHLERVDITDAAAVQAWAAEVRAHTGGRVDLLISNAGILTPGPLEVLSLEEIRREFEVNTFAPLTVINAFLPQLREGRGRIVQISSISAAFPMPFNAPSAASKAAAEALMVAYRAELHRFGIDVTIIQPGSMLTGGPAKSAALVSQLNEAFTPEQEALYGDAFARFAAGFNSGQANGMRSEVAAGQVIDIAERQPAASIVTIGDDAARIAHAIRTSTPEQLDAMRVSLT</sequence>
<dbReference type="PANTHER" id="PTHR44169">
    <property type="entry name" value="NADPH-DEPENDENT 1-ACYLDIHYDROXYACETONE PHOSPHATE REDUCTASE"/>
    <property type="match status" value="1"/>
</dbReference>
<proteinExistence type="inferred from homology"/>
<dbReference type="Pfam" id="PF00106">
    <property type="entry name" value="adh_short"/>
    <property type="match status" value="1"/>
</dbReference>
<organism evidence="4 5">
    <name type="scientific">Microbacterium awajiense</name>
    <dbReference type="NCBI Taxonomy" id="415214"/>
    <lineage>
        <taxon>Bacteria</taxon>
        <taxon>Bacillati</taxon>
        <taxon>Actinomycetota</taxon>
        <taxon>Actinomycetes</taxon>
        <taxon>Micrococcales</taxon>
        <taxon>Microbacteriaceae</taxon>
        <taxon>Microbacterium</taxon>
    </lineage>
</organism>
<dbReference type="Gene3D" id="3.40.50.720">
    <property type="entry name" value="NAD(P)-binding Rossmann-like Domain"/>
    <property type="match status" value="1"/>
</dbReference>
<dbReference type="PRINTS" id="PR00080">
    <property type="entry name" value="SDRFAMILY"/>
</dbReference>
<evidence type="ECO:0000256" key="3">
    <source>
        <dbReference type="RuleBase" id="RU000363"/>
    </source>
</evidence>
<accession>A0ABP7AUY8</accession>
<name>A0ABP7AUY8_9MICO</name>
<dbReference type="EMBL" id="BAAAYU010000005">
    <property type="protein sequence ID" value="GAA3641203.1"/>
    <property type="molecule type" value="Genomic_DNA"/>
</dbReference>
<evidence type="ECO:0000256" key="2">
    <source>
        <dbReference type="ARBA" id="ARBA00023002"/>
    </source>
</evidence>
<keyword evidence="2" id="KW-0560">Oxidoreductase</keyword>
<evidence type="ECO:0000313" key="4">
    <source>
        <dbReference type="EMBL" id="GAA3641203.1"/>
    </source>
</evidence>
<evidence type="ECO:0000256" key="1">
    <source>
        <dbReference type="ARBA" id="ARBA00006484"/>
    </source>
</evidence>
<evidence type="ECO:0000313" key="5">
    <source>
        <dbReference type="Proteomes" id="UP001501697"/>
    </source>
</evidence>